<dbReference type="SUPFAM" id="SSF51905">
    <property type="entry name" value="FAD/NAD(P)-binding domain"/>
    <property type="match status" value="1"/>
</dbReference>
<dbReference type="SUPFAM" id="SSF51395">
    <property type="entry name" value="FMN-linked oxidoreductases"/>
    <property type="match status" value="1"/>
</dbReference>
<keyword evidence="7" id="KW-0560">Oxidoreductase</keyword>
<keyword evidence="5" id="KW-0288">FMN</keyword>
<dbReference type="GO" id="GO:0016491">
    <property type="term" value="F:oxidoreductase activity"/>
    <property type="evidence" value="ECO:0007669"/>
    <property type="project" value="UniProtKB-KW"/>
</dbReference>
<evidence type="ECO:0000313" key="13">
    <source>
        <dbReference type="Proteomes" id="UP000183404"/>
    </source>
</evidence>
<keyword evidence="8" id="KW-0408">Iron</keyword>
<dbReference type="Gene3D" id="3.20.20.70">
    <property type="entry name" value="Aldolase class I"/>
    <property type="match status" value="1"/>
</dbReference>
<dbReference type="GO" id="GO:0010181">
    <property type="term" value="F:FMN binding"/>
    <property type="evidence" value="ECO:0007669"/>
    <property type="project" value="InterPro"/>
</dbReference>
<evidence type="ECO:0000256" key="3">
    <source>
        <dbReference type="ARBA" id="ARBA00011048"/>
    </source>
</evidence>
<dbReference type="PRINTS" id="PR00411">
    <property type="entry name" value="PNDRDTASEI"/>
</dbReference>
<comment type="cofactor">
    <cofactor evidence="1">
        <name>FMN</name>
        <dbReference type="ChEBI" id="CHEBI:58210"/>
    </cofactor>
</comment>
<dbReference type="RefSeq" id="WP_083331639.1">
    <property type="nucleotide sequence ID" value="NZ_FNBS01000040.1"/>
</dbReference>
<dbReference type="PANTHER" id="PTHR42917:SF2">
    <property type="entry name" value="2,4-DIENOYL-COA REDUCTASE [(2E)-ENOYL-COA-PRODUCING]"/>
    <property type="match status" value="1"/>
</dbReference>
<dbReference type="EMBL" id="FNBS01000040">
    <property type="protein sequence ID" value="SDG05186.1"/>
    <property type="molecule type" value="Genomic_DNA"/>
</dbReference>
<evidence type="ECO:0000256" key="1">
    <source>
        <dbReference type="ARBA" id="ARBA00001917"/>
    </source>
</evidence>
<dbReference type="Pfam" id="PF00724">
    <property type="entry name" value="Oxidored_FMN"/>
    <property type="match status" value="1"/>
</dbReference>
<sequence length="667" mass="73182">MRLEKRHSNLFEPFKIGKLEIKNRFVMAPMGPGGLSTPDGAFNEKGIEYYVERAKGGTGLIITGICYVENEIEKKAMPTMPCPTLNPVSFIKTASQMTERVHAYDSKIFLQLTAGFGRVAIPAILRGEAVAPSPIENFWNPKIMCRELTTEEVETIVKKFAEAAVIAKMSGFDGVEIHAVHEGYLLDQFTIALFNKRTDKYGGDLMGRLRFPIEIVQAIKKACGDDFPVSLRYSVKSYIKGIRQGGLAEEEFTELGRDIDEGLEAAKILEEAGYDAFNADAGTYDSWYWNHPPMYQKKGLYLPLTEKLKKVVNVPVLVAGRMEDPELASSALEEGKADAIVIGRGLLADPQLPNKIKSGKVDDIRPCLGCHDGCMGRIAQVKPLCCAVNPQVGREAEYGVKPAEKTKNVMVIGGGVAGMEAARICASRGHKVSLYEKGDTLGGVLLAAGVPDFKKDDIRLVHWYEKQLKDLKVDVYLNTEVTKELVDEINPDVVVVATGSTPKQLNIPGIERTLQATDVLLGKKKVGDKVVVIGGGLVGCELALWLAKQGKKVIIVEILKDILSAGMPIPHMNSEMLKDLLKFYNVEIRTNTSIAAVNDTGAVVKTETGEEIIAADSVIMAIGYDPDNRLYKQIAPYKAETYLLGDARKVQNIMNAIWDAYEVARNI</sequence>
<evidence type="ECO:0000256" key="9">
    <source>
        <dbReference type="ARBA" id="ARBA00023014"/>
    </source>
</evidence>
<evidence type="ECO:0000256" key="4">
    <source>
        <dbReference type="ARBA" id="ARBA00022630"/>
    </source>
</evidence>
<dbReference type="Pfam" id="PF07992">
    <property type="entry name" value="Pyr_redox_2"/>
    <property type="match status" value="1"/>
</dbReference>
<dbReference type="Proteomes" id="UP000183404">
    <property type="component" value="Unassembled WGS sequence"/>
</dbReference>
<dbReference type="InterPro" id="IPR013785">
    <property type="entry name" value="Aldolase_TIM"/>
</dbReference>
<evidence type="ECO:0000313" key="12">
    <source>
        <dbReference type="EMBL" id="SDG05186.1"/>
    </source>
</evidence>
<dbReference type="InterPro" id="IPR023753">
    <property type="entry name" value="FAD/NAD-binding_dom"/>
</dbReference>
<reference evidence="12 13" key="1">
    <citation type="submission" date="2016-10" db="EMBL/GenBank/DDBJ databases">
        <authorList>
            <person name="de Groot N.N."/>
        </authorList>
    </citation>
    <scope>NUCLEOTIDE SEQUENCE [LARGE SCALE GENOMIC DNA]</scope>
    <source>
        <strain evidence="12 13">DSM 569</strain>
    </source>
</reference>
<dbReference type="PRINTS" id="PR00368">
    <property type="entry name" value="FADPNR"/>
</dbReference>
<dbReference type="InterPro" id="IPR036188">
    <property type="entry name" value="FAD/NAD-bd_sf"/>
</dbReference>
<accession>A0A1G7R331</accession>
<comment type="cofactor">
    <cofactor evidence="2">
        <name>[4Fe-4S] cluster</name>
        <dbReference type="ChEBI" id="CHEBI:49883"/>
    </cofactor>
</comment>
<keyword evidence="4" id="KW-0285">Flavoprotein</keyword>
<name>A0A1G7R331_THETY</name>
<evidence type="ECO:0000256" key="7">
    <source>
        <dbReference type="ARBA" id="ARBA00023002"/>
    </source>
</evidence>
<dbReference type="PANTHER" id="PTHR42917">
    <property type="entry name" value="2,4-DIENOYL-COA REDUCTASE"/>
    <property type="match status" value="1"/>
</dbReference>
<protein>
    <submittedName>
        <fullName evidence="12">2-enoate reductase</fullName>
    </submittedName>
</protein>
<dbReference type="GO" id="GO:0051536">
    <property type="term" value="F:iron-sulfur cluster binding"/>
    <property type="evidence" value="ECO:0007669"/>
    <property type="project" value="UniProtKB-KW"/>
</dbReference>
<organism evidence="12 13">
    <name type="scientific">Thermoanaerobacter thermohydrosulfuricus</name>
    <name type="common">Clostridium thermohydrosulfuricum</name>
    <dbReference type="NCBI Taxonomy" id="1516"/>
    <lineage>
        <taxon>Bacteria</taxon>
        <taxon>Bacillati</taxon>
        <taxon>Bacillota</taxon>
        <taxon>Clostridia</taxon>
        <taxon>Thermoanaerobacterales</taxon>
        <taxon>Thermoanaerobacteraceae</taxon>
        <taxon>Thermoanaerobacter</taxon>
    </lineage>
</organism>
<dbReference type="InterPro" id="IPR051793">
    <property type="entry name" value="NADH:flavin_oxidoreductase"/>
</dbReference>
<dbReference type="Gene3D" id="3.40.50.720">
    <property type="entry name" value="NAD(P)-binding Rossmann-like Domain"/>
    <property type="match status" value="1"/>
</dbReference>
<dbReference type="InterPro" id="IPR001155">
    <property type="entry name" value="OxRdtase_FMN_N"/>
</dbReference>
<dbReference type="AlphaFoldDB" id="A0A1G7R331"/>
<feature type="domain" description="NADH:flavin oxidoreductase/NADH oxidase N-terminal" evidence="10">
    <location>
        <begin position="9"/>
        <end position="360"/>
    </location>
</feature>
<comment type="similarity">
    <text evidence="3">In the N-terminal section; belongs to the NADH:flavin oxidoreductase/NADH oxidase family.</text>
</comment>
<evidence type="ECO:0000256" key="5">
    <source>
        <dbReference type="ARBA" id="ARBA00022643"/>
    </source>
</evidence>
<proteinExistence type="inferred from homology"/>
<evidence type="ECO:0000256" key="8">
    <source>
        <dbReference type="ARBA" id="ARBA00023004"/>
    </source>
</evidence>
<dbReference type="Gene3D" id="3.50.50.60">
    <property type="entry name" value="FAD/NAD(P)-binding domain"/>
    <property type="match status" value="1"/>
</dbReference>
<evidence type="ECO:0000259" key="11">
    <source>
        <dbReference type="Pfam" id="PF07992"/>
    </source>
</evidence>
<keyword evidence="9" id="KW-0411">Iron-sulfur</keyword>
<dbReference type="GO" id="GO:0046872">
    <property type="term" value="F:metal ion binding"/>
    <property type="evidence" value="ECO:0007669"/>
    <property type="project" value="UniProtKB-KW"/>
</dbReference>
<keyword evidence="6" id="KW-0479">Metal-binding</keyword>
<evidence type="ECO:0000256" key="2">
    <source>
        <dbReference type="ARBA" id="ARBA00001966"/>
    </source>
</evidence>
<evidence type="ECO:0000259" key="10">
    <source>
        <dbReference type="Pfam" id="PF00724"/>
    </source>
</evidence>
<feature type="domain" description="FAD/NAD(P)-binding" evidence="11">
    <location>
        <begin position="408"/>
        <end position="633"/>
    </location>
</feature>
<evidence type="ECO:0000256" key="6">
    <source>
        <dbReference type="ARBA" id="ARBA00022723"/>
    </source>
</evidence>
<gene>
    <name evidence="12" type="ORF">SAMN04244560_01700</name>
</gene>